<sequence>MQDSKWSPSQESLPSYMALSNNNYPYRDSPSHAPPPPPPSQTALPPPQHSDMSGESSMHGLMSMTQPGTPRPDTASLPPTPLQENKSPSSSSSGGSNGGASRPTLPARPASFTSMTTFPSHPYNQFAGPIRKRRTESIFSFEMGPSFSSTKQLQELLSLDQSNG</sequence>
<protein>
    <submittedName>
        <fullName evidence="2">Uncharacterized protein</fullName>
    </submittedName>
</protein>
<evidence type="ECO:0000313" key="2">
    <source>
        <dbReference type="EMBL" id="KAG2216914.1"/>
    </source>
</evidence>
<reference evidence="2 3" key="1">
    <citation type="submission" date="2020-12" db="EMBL/GenBank/DDBJ databases">
        <title>Metabolic potential, ecology and presence of endohyphal bacteria is reflected in genomic diversity of Mucoromycotina.</title>
        <authorList>
            <person name="Muszewska A."/>
            <person name="Okrasinska A."/>
            <person name="Steczkiewicz K."/>
            <person name="Drgas O."/>
            <person name="Orlowska M."/>
            <person name="Perlinska-Lenart U."/>
            <person name="Aleksandrzak-Piekarczyk T."/>
            <person name="Szatraj K."/>
            <person name="Zielenkiewicz U."/>
            <person name="Pilsyk S."/>
            <person name="Malc E."/>
            <person name="Mieczkowski P."/>
            <person name="Kruszewska J.S."/>
            <person name="Biernat P."/>
            <person name="Pawlowska J."/>
        </authorList>
    </citation>
    <scope>NUCLEOTIDE SEQUENCE [LARGE SCALE GENOMIC DNA]</scope>
    <source>
        <strain evidence="2 3">CBS 142.35</strain>
    </source>
</reference>
<proteinExistence type="predicted"/>
<keyword evidence="3" id="KW-1185">Reference proteome</keyword>
<feature type="compositionally biased region" description="Pro residues" evidence="1">
    <location>
        <begin position="32"/>
        <end position="48"/>
    </location>
</feature>
<gene>
    <name evidence="2" type="ORF">INT45_001843</name>
</gene>
<comment type="caution">
    <text evidence="2">The sequence shown here is derived from an EMBL/GenBank/DDBJ whole genome shotgun (WGS) entry which is preliminary data.</text>
</comment>
<dbReference type="AlphaFoldDB" id="A0A8H7RSD7"/>
<evidence type="ECO:0000256" key="1">
    <source>
        <dbReference type="SAM" id="MobiDB-lite"/>
    </source>
</evidence>
<dbReference type="EMBL" id="JAEPRB010000346">
    <property type="protein sequence ID" value="KAG2216914.1"/>
    <property type="molecule type" value="Genomic_DNA"/>
</dbReference>
<dbReference type="OrthoDB" id="2288358at2759"/>
<feature type="compositionally biased region" description="Polar residues" evidence="1">
    <location>
        <begin position="111"/>
        <end position="123"/>
    </location>
</feature>
<feature type="compositionally biased region" description="Polar residues" evidence="1">
    <location>
        <begin position="1"/>
        <end position="24"/>
    </location>
</feature>
<organism evidence="2 3">
    <name type="scientific">Circinella minor</name>
    <dbReference type="NCBI Taxonomy" id="1195481"/>
    <lineage>
        <taxon>Eukaryota</taxon>
        <taxon>Fungi</taxon>
        <taxon>Fungi incertae sedis</taxon>
        <taxon>Mucoromycota</taxon>
        <taxon>Mucoromycotina</taxon>
        <taxon>Mucoromycetes</taxon>
        <taxon>Mucorales</taxon>
        <taxon>Lichtheimiaceae</taxon>
        <taxon>Circinella</taxon>
    </lineage>
</organism>
<feature type="region of interest" description="Disordered" evidence="1">
    <location>
        <begin position="1"/>
        <end position="129"/>
    </location>
</feature>
<name>A0A8H7RSD7_9FUNG</name>
<evidence type="ECO:0000313" key="3">
    <source>
        <dbReference type="Proteomes" id="UP000646827"/>
    </source>
</evidence>
<dbReference type="Proteomes" id="UP000646827">
    <property type="component" value="Unassembled WGS sequence"/>
</dbReference>
<accession>A0A8H7RSD7</accession>